<dbReference type="Gene3D" id="3.40.50.150">
    <property type="entry name" value="Vaccinia Virus protein VP39"/>
    <property type="match status" value="1"/>
</dbReference>
<dbReference type="Gene3D" id="1.10.10.10">
    <property type="entry name" value="Winged helix-like DNA-binding domain superfamily/Winged helix DNA-binding domain"/>
    <property type="match status" value="1"/>
</dbReference>
<dbReference type="EMBL" id="KL198029">
    <property type="protein sequence ID" value="KDQ16040.1"/>
    <property type="molecule type" value="Genomic_DNA"/>
</dbReference>
<dbReference type="AlphaFoldDB" id="A0A067MMT4"/>
<dbReference type="HOGENOM" id="CLU_005533_0_3_1"/>
<dbReference type="Pfam" id="PF00891">
    <property type="entry name" value="Methyltransf_2"/>
    <property type="match status" value="1"/>
</dbReference>
<sequence>MAIEMQSEFLQLIQLINTSAQAVAQGYSDAGLPHPSANDGAPPLPAHFAAQAATHQASLTLVAACRQLIASVMAPTTYAMEIAMAYHYSVAVRAAIEAHVVEVLRDAGDEGMHVNEISKYSNINPEKLARMLRILAIHHIFKEVAPDVFANNRISLTLDKGKDAKTLATTNPAEWYEGSNGYAAIFAFTADSGIKSAAHIPDILQDLEVANSYDPMDAPIVKGLGQGLWTHLNTAGNEAKLHRFNTAMVGSQLFANAGDRLLDCIGWGTFPSGSVCVDIGGGVGTQAMLITKEHPHLKMIVQDSAPLENQAKQFWASVDPDAIPSGRVEWTIHDFFNPQPVKDATVYFLRCIIHNLSDENAGRLLRRVRDACSPTSKLILADYLIPFACPTPPDSKTASLVNTPDVPAPLLNNMGKSMGYLLDLAMMALFNSQERTIEHWNSVITKAGFKIDRIAGNEGAFVYIICSPS</sequence>
<evidence type="ECO:0000256" key="3">
    <source>
        <dbReference type="ARBA" id="ARBA00022691"/>
    </source>
</evidence>
<dbReference type="GO" id="GO:0046983">
    <property type="term" value="F:protein dimerization activity"/>
    <property type="evidence" value="ECO:0007669"/>
    <property type="project" value="InterPro"/>
</dbReference>
<dbReference type="PANTHER" id="PTHR43712:SF2">
    <property type="entry name" value="O-METHYLTRANSFERASE CICE"/>
    <property type="match status" value="1"/>
</dbReference>
<dbReference type="InterPro" id="IPR029063">
    <property type="entry name" value="SAM-dependent_MTases_sf"/>
</dbReference>
<reference evidence="7" key="1">
    <citation type="journal article" date="2014" name="Proc. Natl. Acad. Sci. U.S.A.">
        <title>Extensive sampling of basidiomycete genomes demonstrates inadequacy of the white-rot/brown-rot paradigm for wood decay fungi.</title>
        <authorList>
            <person name="Riley R."/>
            <person name="Salamov A.A."/>
            <person name="Brown D.W."/>
            <person name="Nagy L.G."/>
            <person name="Floudas D."/>
            <person name="Held B.W."/>
            <person name="Levasseur A."/>
            <person name="Lombard V."/>
            <person name="Morin E."/>
            <person name="Otillar R."/>
            <person name="Lindquist E.A."/>
            <person name="Sun H."/>
            <person name="LaButti K.M."/>
            <person name="Schmutz J."/>
            <person name="Jabbour D."/>
            <person name="Luo H."/>
            <person name="Baker S.E."/>
            <person name="Pisabarro A.G."/>
            <person name="Walton J.D."/>
            <person name="Blanchette R.A."/>
            <person name="Henrissat B."/>
            <person name="Martin F."/>
            <person name="Cullen D."/>
            <person name="Hibbett D.S."/>
            <person name="Grigoriev I.V."/>
        </authorList>
    </citation>
    <scope>NUCLEOTIDE SEQUENCE [LARGE SCALE GENOMIC DNA]</scope>
    <source>
        <strain evidence="7">FD-172 SS1</strain>
    </source>
</reference>
<accession>A0A067MMT4</accession>
<dbReference type="PROSITE" id="PS51683">
    <property type="entry name" value="SAM_OMT_II"/>
    <property type="match status" value="1"/>
</dbReference>
<evidence type="ECO:0000256" key="2">
    <source>
        <dbReference type="ARBA" id="ARBA00022679"/>
    </source>
</evidence>
<dbReference type="InterPro" id="IPR016461">
    <property type="entry name" value="COMT-like"/>
</dbReference>
<protein>
    <submittedName>
        <fullName evidence="6">Uncharacterized protein</fullName>
    </submittedName>
</protein>
<keyword evidence="7" id="KW-1185">Reference proteome</keyword>
<evidence type="ECO:0000313" key="7">
    <source>
        <dbReference type="Proteomes" id="UP000027195"/>
    </source>
</evidence>
<keyword evidence="1" id="KW-0489">Methyltransferase</keyword>
<evidence type="ECO:0000313" key="6">
    <source>
        <dbReference type="EMBL" id="KDQ16040.1"/>
    </source>
</evidence>
<dbReference type="SUPFAM" id="SSF53335">
    <property type="entry name" value="S-adenosyl-L-methionine-dependent methyltransferases"/>
    <property type="match status" value="1"/>
</dbReference>
<feature type="domain" description="O-methyltransferase C-terminal" evidence="4">
    <location>
        <begin position="243"/>
        <end position="450"/>
    </location>
</feature>
<dbReference type="InterPro" id="IPR036390">
    <property type="entry name" value="WH_DNA-bd_sf"/>
</dbReference>
<dbReference type="InterPro" id="IPR012967">
    <property type="entry name" value="COMT_dimerisation"/>
</dbReference>
<feature type="domain" description="O-methyltransferase dimerisation" evidence="5">
    <location>
        <begin position="80"/>
        <end position="157"/>
    </location>
</feature>
<dbReference type="InterPro" id="IPR001077">
    <property type="entry name" value="COMT_C"/>
</dbReference>
<dbReference type="PANTHER" id="PTHR43712">
    <property type="entry name" value="PUTATIVE (AFU_ORTHOLOGUE AFUA_4G14580)-RELATED"/>
    <property type="match status" value="1"/>
</dbReference>
<evidence type="ECO:0000256" key="1">
    <source>
        <dbReference type="ARBA" id="ARBA00022603"/>
    </source>
</evidence>
<dbReference type="GO" id="GO:0032259">
    <property type="term" value="P:methylation"/>
    <property type="evidence" value="ECO:0007669"/>
    <property type="project" value="UniProtKB-KW"/>
</dbReference>
<evidence type="ECO:0000259" key="5">
    <source>
        <dbReference type="Pfam" id="PF08100"/>
    </source>
</evidence>
<evidence type="ECO:0000259" key="4">
    <source>
        <dbReference type="Pfam" id="PF00891"/>
    </source>
</evidence>
<keyword evidence="3" id="KW-0949">S-adenosyl-L-methionine</keyword>
<dbReference type="Pfam" id="PF08100">
    <property type="entry name" value="Dimerisation"/>
    <property type="match status" value="1"/>
</dbReference>
<dbReference type="SUPFAM" id="SSF46785">
    <property type="entry name" value="Winged helix' DNA-binding domain"/>
    <property type="match status" value="1"/>
</dbReference>
<keyword evidence="2" id="KW-0808">Transferase</keyword>
<dbReference type="GO" id="GO:0008171">
    <property type="term" value="F:O-methyltransferase activity"/>
    <property type="evidence" value="ECO:0007669"/>
    <property type="project" value="InterPro"/>
</dbReference>
<proteinExistence type="predicted"/>
<organism evidence="6 7">
    <name type="scientific">Botryobasidium botryosum (strain FD-172 SS1)</name>
    <dbReference type="NCBI Taxonomy" id="930990"/>
    <lineage>
        <taxon>Eukaryota</taxon>
        <taxon>Fungi</taxon>
        <taxon>Dikarya</taxon>
        <taxon>Basidiomycota</taxon>
        <taxon>Agaricomycotina</taxon>
        <taxon>Agaricomycetes</taxon>
        <taxon>Cantharellales</taxon>
        <taxon>Botryobasidiaceae</taxon>
        <taxon>Botryobasidium</taxon>
    </lineage>
</organism>
<dbReference type="InterPro" id="IPR036388">
    <property type="entry name" value="WH-like_DNA-bd_sf"/>
</dbReference>
<dbReference type="InParanoid" id="A0A067MMT4"/>
<name>A0A067MMT4_BOTB1</name>
<dbReference type="Proteomes" id="UP000027195">
    <property type="component" value="Unassembled WGS sequence"/>
</dbReference>
<dbReference type="OrthoDB" id="2410195at2759"/>
<gene>
    <name evidence="6" type="ORF">BOTBODRAFT_31123</name>
</gene>